<protein>
    <submittedName>
        <fullName evidence="3">Uncharacterized protein</fullName>
    </submittedName>
</protein>
<proteinExistence type="predicted"/>
<accession>R7QAW8</accession>
<feature type="region of interest" description="Disordered" evidence="2">
    <location>
        <begin position="92"/>
        <end position="207"/>
    </location>
</feature>
<evidence type="ECO:0000256" key="2">
    <source>
        <dbReference type="SAM" id="MobiDB-lite"/>
    </source>
</evidence>
<feature type="coiled-coil region" evidence="1">
    <location>
        <begin position="11"/>
        <end position="73"/>
    </location>
</feature>
<name>R7QAW8_CHOCR</name>
<dbReference type="GeneID" id="17323209"/>
<keyword evidence="1" id="KW-0175">Coiled coil</keyword>
<keyword evidence="4" id="KW-1185">Reference proteome</keyword>
<evidence type="ECO:0000313" key="3">
    <source>
        <dbReference type="EMBL" id="CDF35657.1"/>
    </source>
</evidence>
<gene>
    <name evidence="3" type="ORF">CHC_T00003763001</name>
</gene>
<dbReference type="EMBL" id="HG001739">
    <property type="protein sequence ID" value="CDF35657.1"/>
    <property type="molecule type" value="Genomic_DNA"/>
</dbReference>
<reference evidence="4" key="1">
    <citation type="journal article" date="2013" name="Proc. Natl. Acad. Sci. U.S.A.">
        <title>Genome structure and metabolic features in the red seaweed Chondrus crispus shed light on evolution of the Archaeplastida.</title>
        <authorList>
            <person name="Collen J."/>
            <person name="Porcel B."/>
            <person name="Carre W."/>
            <person name="Ball S.G."/>
            <person name="Chaparro C."/>
            <person name="Tonon T."/>
            <person name="Barbeyron T."/>
            <person name="Michel G."/>
            <person name="Noel B."/>
            <person name="Valentin K."/>
            <person name="Elias M."/>
            <person name="Artiguenave F."/>
            <person name="Arun A."/>
            <person name="Aury J.M."/>
            <person name="Barbosa-Neto J.F."/>
            <person name="Bothwell J.H."/>
            <person name="Bouget F.Y."/>
            <person name="Brillet L."/>
            <person name="Cabello-Hurtado F."/>
            <person name="Capella-Gutierrez S."/>
            <person name="Charrier B."/>
            <person name="Cladiere L."/>
            <person name="Cock J.M."/>
            <person name="Coelho S.M."/>
            <person name="Colleoni C."/>
            <person name="Czjzek M."/>
            <person name="Da Silva C."/>
            <person name="Delage L."/>
            <person name="Denoeud F."/>
            <person name="Deschamps P."/>
            <person name="Dittami S.M."/>
            <person name="Gabaldon T."/>
            <person name="Gachon C.M."/>
            <person name="Groisillier A."/>
            <person name="Herve C."/>
            <person name="Jabbari K."/>
            <person name="Katinka M."/>
            <person name="Kloareg B."/>
            <person name="Kowalczyk N."/>
            <person name="Labadie K."/>
            <person name="Leblanc C."/>
            <person name="Lopez P.J."/>
            <person name="McLachlan D.H."/>
            <person name="Meslet-Cladiere L."/>
            <person name="Moustafa A."/>
            <person name="Nehr Z."/>
            <person name="Nyvall Collen P."/>
            <person name="Panaud O."/>
            <person name="Partensky F."/>
            <person name="Poulain J."/>
            <person name="Rensing S.A."/>
            <person name="Rousvoal S."/>
            <person name="Samson G."/>
            <person name="Symeonidi A."/>
            <person name="Weissenbach J."/>
            <person name="Zambounis A."/>
            <person name="Wincker P."/>
            <person name="Boyen C."/>
        </authorList>
    </citation>
    <scope>NUCLEOTIDE SEQUENCE [LARGE SCALE GENOMIC DNA]</scope>
    <source>
        <strain evidence="4">cv. Stackhouse</strain>
    </source>
</reference>
<sequence>MQLRDEYSTLKKDAYRHLADLKHDREELRQKGAEVNDELSAAKKIRINLDLLKKELEVKENELELERAKVGEEQLHCLQTKKRYEALIKSRQTKEMLDKRRKDALPTQGRKKVRRVSAEGAPSSDDESGDDDKASNTTHLSATFRSEGTRSQSERPLAVFGSQLSKPSRLNRPVAPRRDRAKLSQFTPKRSKVQRPMGGVGARSRIR</sequence>
<organism evidence="3 4">
    <name type="scientific">Chondrus crispus</name>
    <name type="common">Carrageen Irish moss</name>
    <name type="synonym">Polymorpha crispa</name>
    <dbReference type="NCBI Taxonomy" id="2769"/>
    <lineage>
        <taxon>Eukaryota</taxon>
        <taxon>Rhodophyta</taxon>
        <taxon>Florideophyceae</taxon>
        <taxon>Rhodymeniophycidae</taxon>
        <taxon>Gigartinales</taxon>
        <taxon>Gigartinaceae</taxon>
        <taxon>Chondrus</taxon>
    </lineage>
</organism>
<dbReference type="Gramene" id="CDF35657">
    <property type="protein sequence ID" value="CDF35657"/>
    <property type="gene ID" value="CHC_T00003763001"/>
</dbReference>
<evidence type="ECO:0000313" key="4">
    <source>
        <dbReference type="Proteomes" id="UP000012073"/>
    </source>
</evidence>
<evidence type="ECO:0000256" key="1">
    <source>
        <dbReference type="SAM" id="Coils"/>
    </source>
</evidence>
<dbReference type="AlphaFoldDB" id="R7QAW8"/>
<dbReference type="Proteomes" id="UP000012073">
    <property type="component" value="Unassembled WGS sequence"/>
</dbReference>
<feature type="compositionally biased region" description="Basic and acidic residues" evidence="2">
    <location>
        <begin position="92"/>
        <end position="104"/>
    </location>
</feature>
<dbReference type="RefSeq" id="XP_005715476.1">
    <property type="nucleotide sequence ID" value="XM_005715419.1"/>
</dbReference>
<dbReference type="KEGG" id="ccp:CHC_T00003763001"/>
<feature type="compositionally biased region" description="Polar residues" evidence="2">
    <location>
        <begin position="135"/>
        <end position="151"/>
    </location>
</feature>